<organism evidence="2 3">
    <name type="scientific">Afipia felis</name>
    <name type="common">Cat scratch disease bacillus</name>
    <dbReference type="NCBI Taxonomy" id="1035"/>
    <lineage>
        <taxon>Bacteria</taxon>
        <taxon>Pseudomonadati</taxon>
        <taxon>Pseudomonadota</taxon>
        <taxon>Alphaproteobacteria</taxon>
        <taxon>Hyphomicrobiales</taxon>
        <taxon>Nitrobacteraceae</taxon>
        <taxon>Afipia</taxon>
    </lineage>
</organism>
<dbReference type="OrthoDB" id="9763546at2"/>
<dbReference type="AlphaFoldDB" id="A0A090MUL6"/>
<keyword evidence="3" id="KW-1185">Reference proteome</keyword>
<dbReference type="PANTHER" id="PTHR30469:SF15">
    <property type="entry name" value="HLYD FAMILY OF SECRETION PROTEINS"/>
    <property type="match status" value="1"/>
</dbReference>
<dbReference type="Gene3D" id="1.10.287.470">
    <property type="entry name" value="Helix hairpin bin"/>
    <property type="match status" value="1"/>
</dbReference>
<dbReference type="InterPro" id="IPR058625">
    <property type="entry name" value="MdtA-like_BSH"/>
</dbReference>
<evidence type="ECO:0000313" key="2">
    <source>
        <dbReference type="EMBL" id="CEG10042.1"/>
    </source>
</evidence>
<dbReference type="Proteomes" id="UP000035762">
    <property type="component" value="Unassembled WGS sequence"/>
</dbReference>
<reference evidence="2 3" key="1">
    <citation type="journal article" date="2014" name="Genome Announc.">
        <title>Genome Sequence of Afipia felis Strain 76713, Isolated in Hospital Water Using an Amoeba Co-Culture Procedure.</title>
        <authorList>
            <person name="Benamar S."/>
            <person name="La Scola B."/>
            <person name="Croce O."/>
        </authorList>
    </citation>
    <scope>NUCLEOTIDE SEQUENCE [LARGE SCALE GENOMIC DNA]</scope>
    <source>
        <strain evidence="2 3">76713</strain>
    </source>
</reference>
<dbReference type="EMBL" id="CCAZ020000002">
    <property type="protein sequence ID" value="CEG10042.1"/>
    <property type="molecule type" value="Genomic_DNA"/>
</dbReference>
<dbReference type="PANTHER" id="PTHR30469">
    <property type="entry name" value="MULTIDRUG RESISTANCE PROTEIN MDTA"/>
    <property type="match status" value="1"/>
</dbReference>
<sequence length="307" mass="33172">MIGKHVLPILAVVGLVAAAFETFTGEHRYVYSAPVARSAEAPFTSNVAGTGIVEASTENIAIGTPVSGVVASVLVKPGNHVRASDALFRIDDRELKAQLLPAAAHVGEAEAILAKDKDILDRGEALSKANRDAISVEELQKRRLIVAIDQAALDRAKADVERLNILLSRYTIVSPVNGLVMQVKIRNGEFATTGVLDPPLMILGGDARYHVRVGVDEQQAWRVKQGAPAVAFVRGNPDLKTSLRFERLEPLVVRKASLTGESIERTDTRVLQVIYSFDPTALPVYAGQQLDVFIDASPNQRITGEVR</sequence>
<dbReference type="STRING" id="1035.BN961_03476"/>
<proteinExistence type="predicted"/>
<accession>A0A090MUL6</accession>
<dbReference type="Pfam" id="PF25917">
    <property type="entry name" value="BSH_RND"/>
    <property type="match status" value="1"/>
</dbReference>
<dbReference type="GO" id="GO:1990281">
    <property type="term" value="C:efflux pump complex"/>
    <property type="evidence" value="ECO:0007669"/>
    <property type="project" value="TreeGrafter"/>
</dbReference>
<gene>
    <name evidence="2" type="ORF">BN961_03476</name>
</gene>
<comment type="caution">
    <text evidence="2">The sequence shown here is derived from an EMBL/GenBank/DDBJ whole genome shotgun (WGS) entry which is preliminary data.</text>
</comment>
<evidence type="ECO:0000313" key="3">
    <source>
        <dbReference type="Proteomes" id="UP000035762"/>
    </source>
</evidence>
<dbReference type="GO" id="GO:0015562">
    <property type="term" value="F:efflux transmembrane transporter activity"/>
    <property type="evidence" value="ECO:0007669"/>
    <property type="project" value="TreeGrafter"/>
</dbReference>
<evidence type="ECO:0000259" key="1">
    <source>
        <dbReference type="Pfam" id="PF25917"/>
    </source>
</evidence>
<feature type="domain" description="Multidrug resistance protein MdtA-like barrel-sandwich hybrid" evidence="1">
    <location>
        <begin position="60"/>
        <end position="198"/>
    </location>
</feature>
<dbReference type="SUPFAM" id="SSF111369">
    <property type="entry name" value="HlyD-like secretion proteins"/>
    <property type="match status" value="1"/>
</dbReference>
<dbReference type="Gene3D" id="2.40.30.170">
    <property type="match status" value="1"/>
</dbReference>
<dbReference type="Gene3D" id="2.40.50.100">
    <property type="match status" value="1"/>
</dbReference>
<name>A0A090MUL6_AFIFE</name>
<protein>
    <submittedName>
        <fullName evidence="2">p-hydroxybenzoic acid efflux subunit AaeA</fullName>
    </submittedName>
</protein>
<dbReference type="RefSeq" id="WP_048757733.1">
    <property type="nucleotide sequence ID" value="NZ_CCAZ020000002.1"/>
</dbReference>